<dbReference type="GO" id="GO:0003700">
    <property type="term" value="F:DNA-binding transcription factor activity"/>
    <property type="evidence" value="ECO:0007669"/>
    <property type="project" value="TreeGrafter"/>
</dbReference>
<dbReference type="InterPro" id="IPR054126">
    <property type="entry name" value="CprB_TetR_C"/>
</dbReference>
<evidence type="ECO:0000256" key="1">
    <source>
        <dbReference type="ARBA" id="ARBA00023015"/>
    </source>
</evidence>
<accession>S5TU10</accession>
<feature type="domain" description="HTH tetR-type" evidence="5">
    <location>
        <begin position="8"/>
        <end position="68"/>
    </location>
</feature>
<dbReference type="NCBIfam" id="NF041196">
    <property type="entry name" value="ScbR_bind_reg"/>
    <property type="match status" value="1"/>
</dbReference>
<dbReference type="PROSITE" id="PS50977">
    <property type="entry name" value="HTH_TETR_2"/>
    <property type="match status" value="1"/>
</dbReference>
<sequence>MTKQLRSEHTRARLVRSAAELFDQHGFAGTNISDITKAAGVTKGALYFHFQAKEELVEAVQDQSCAKLGTAVAALTDESAVQALIDLTHTLASWLASDPVVRASFRVARECADRGAPFLDFSVSWSAAATSLLTRAAGDGQLAEDVSVPLVVVTVLALSVGIESVCSSGLSGMEATTLLADAWRLFLPGLVGVARVGDFAPEGSFRPIPRE</sequence>
<dbReference type="InterPro" id="IPR001647">
    <property type="entry name" value="HTH_TetR"/>
</dbReference>
<evidence type="ECO:0000256" key="4">
    <source>
        <dbReference type="PROSITE-ProRule" id="PRU00335"/>
    </source>
</evidence>
<proteinExistence type="predicted"/>
<keyword evidence="2 4" id="KW-0238">DNA-binding</keyword>
<dbReference type="PANTHER" id="PTHR30055:SF234">
    <property type="entry name" value="HTH-TYPE TRANSCRIPTIONAL REGULATOR BETI"/>
    <property type="match status" value="1"/>
</dbReference>
<evidence type="ECO:0000259" key="5">
    <source>
        <dbReference type="PROSITE" id="PS50977"/>
    </source>
</evidence>
<dbReference type="InterPro" id="IPR050109">
    <property type="entry name" value="HTH-type_TetR-like_transc_reg"/>
</dbReference>
<evidence type="ECO:0000256" key="2">
    <source>
        <dbReference type="ARBA" id="ARBA00023125"/>
    </source>
</evidence>
<dbReference type="SUPFAM" id="SSF48498">
    <property type="entry name" value="Tetracyclin repressor-like, C-terminal domain"/>
    <property type="match status" value="1"/>
</dbReference>
<dbReference type="GO" id="GO:0000976">
    <property type="term" value="F:transcription cis-regulatory region binding"/>
    <property type="evidence" value="ECO:0007669"/>
    <property type="project" value="TreeGrafter"/>
</dbReference>
<dbReference type="Pfam" id="PF21935">
    <property type="entry name" value="TetR_C_45"/>
    <property type="match status" value="1"/>
</dbReference>
<feature type="DNA-binding region" description="H-T-H motif" evidence="4">
    <location>
        <begin position="31"/>
        <end position="50"/>
    </location>
</feature>
<dbReference type="InterPro" id="IPR009057">
    <property type="entry name" value="Homeodomain-like_sf"/>
</dbReference>
<dbReference type="PANTHER" id="PTHR30055">
    <property type="entry name" value="HTH-TYPE TRANSCRIPTIONAL REGULATOR RUTR"/>
    <property type="match status" value="1"/>
</dbReference>
<evidence type="ECO:0000256" key="3">
    <source>
        <dbReference type="ARBA" id="ARBA00023163"/>
    </source>
</evidence>
<dbReference type="EMBL" id="KF264542">
    <property type="protein sequence ID" value="AGS49426.1"/>
    <property type="molecule type" value="Genomic_DNA"/>
</dbReference>
<dbReference type="AlphaFoldDB" id="S5TU10"/>
<dbReference type="PRINTS" id="PR00455">
    <property type="entry name" value="HTHTETR"/>
</dbReference>
<evidence type="ECO:0000313" key="6">
    <source>
        <dbReference type="EMBL" id="AGS49426.1"/>
    </source>
</evidence>
<name>S5TU10_9BACT</name>
<organism evidence="6">
    <name type="scientific">uncultured bacterium esnapd4</name>
    <dbReference type="NCBI Taxonomy" id="1366610"/>
    <lineage>
        <taxon>Bacteria</taxon>
        <taxon>environmental samples</taxon>
    </lineage>
</organism>
<keyword evidence="3" id="KW-0804">Transcription</keyword>
<reference evidence="6" key="1">
    <citation type="journal article" date="2013" name="Proc. Natl. Acad. Sci. U.S.A.">
        <title>Mapping gene clusters within arrayed metagenomic libraries to expand the structural diversity of biomedically relevant natural products.</title>
        <authorList>
            <person name="Owen J.G."/>
            <person name="Reddy B.V."/>
            <person name="Ternei M.A."/>
            <person name="Charlop-Powers Z."/>
            <person name="Calle P.Y."/>
            <person name="Kim J.H."/>
            <person name="Brady S.F."/>
        </authorList>
    </citation>
    <scope>NUCLEOTIDE SEQUENCE</scope>
</reference>
<keyword evidence="1" id="KW-0805">Transcription regulation</keyword>
<dbReference type="Gene3D" id="1.10.357.10">
    <property type="entry name" value="Tetracycline Repressor, domain 2"/>
    <property type="match status" value="1"/>
</dbReference>
<protein>
    <submittedName>
        <fullName evidence="6">Putative transcriptional regulator, TetR family</fullName>
    </submittedName>
</protein>
<dbReference type="Pfam" id="PF00440">
    <property type="entry name" value="TetR_N"/>
    <property type="match status" value="1"/>
</dbReference>
<dbReference type="InterPro" id="IPR047923">
    <property type="entry name" value="ArpA-like"/>
</dbReference>
<dbReference type="SUPFAM" id="SSF46689">
    <property type="entry name" value="Homeodomain-like"/>
    <property type="match status" value="1"/>
</dbReference>
<dbReference type="InterPro" id="IPR036271">
    <property type="entry name" value="Tet_transcr_reg_TetR-rel_C_sf"/>
</dbReference>